<keyword evidence="1" id="KW-0472">Membrane</keyword>
<comment type="caution">
    <text evidence="2">The sequence shown here is derived from an EMBL/GenBank/DDBJ whole genome shotgun (WGS) entry which is preliminary data.</text>
</comment>
<dbReference type="OrthoDB" id="887002at2"/>
<proteinExistence type="predicted"/>
<evidence type="ECO:0000313" key="2">
    <source>
        <dbReference type="EMBL" id="RSK43930.1"/>
    </source>
</evidence>
<gene>
    <name evidence="2" type="ORF">EI291_20875</name>
</gene>
<protein>
    <submittedName>
        <fullName evidence="2">Uncharacterized protein</fullName>
    </submittedName>
</protein>
<accession>A0A3R9NCD5</accession>
<keyword evidence="1" id="KW-1133">Transmembrane helix</keyword>
<keyword evidence="3" id="KW-1185">Reference proteome</keyword>
<organism evidence="2 3">
    <name type="scientific">Hymenobacter rigui</name>
    <dbReference type="NCBI Taxonomy" id="334424"/>
    <lineage>
        <taxon>Bacteria</taxon>
        <taxon>Pseudomonadati</taxon>
        <taxon>Bacteroidota</taxon>
        <taxon>Cytophagia</taxon>
        <taxon>Cytophagales</taxon>
        <taxon>Hymenobacteraceae</taxon>
        <taxon>Hymenobacter</taxon>
    </lineage>
</organism>
<feature type="transmembrane region" description="Helical" evidence="1">
    <location>
        <begin position="68"/>
        <end position="91"/>
    </location>
</feature>
<evidence type="ECO:0000256" key="1">
    <source>
        <dbReference type="SAM" id="Phobius"/>
    </source>
</evidence>
<feature type="transmembrane region" description="Helical" evidence="1">
    <location>
        <begin position="26"/>
        <end position="56"/>
    </location>
</feature>
<dbReference type="EMBL" id="RWIT01000020">
    <property type="protein sequence ID" value="RSK43930.1"/>
    <property type="molecule type" value="Genomic_DNA"/>
</dbReference>
<dbReference type="RefSeq" id="WP_125424224.1">
    <property type="nucleotide sequence ID" value="NZ_RWIT01000020.1"/>
</dbReference>
<keyword evidence="1" id="KW-0812">Transmembrane</keyword>
<name>A0A3R9NCD5_9BACT</name>
<dbReference type="Proteomes" id="UP000273500">
    <property type="component" value="Unassembled WGS sequence"/>
</dbReference>
<sequence>MQQPEPPPKPEETTSDLLAKIVAANFVVLLVLGAVWGMGIMLALPVLNMLIGLGLLFTRHRKLGKIMLLSGLTVALLGLGTCAIILSNLHVNH</sequence>
<reference evidence="2 3" key="1">
    <citation type="submission" date="2018-12" db="EMBL/GenBank/DDBJ databases">
        <authorList>
            <person name="Feng G."/>
            <person name="Zhu H."/>
        </authorList>
    </citation>
    <scope>NUCLEOTIDE SEQUENCE [LARGE SCALE GENOMIC DNA]</scope>
    <source>
        <strain evidence="2 3">KCTC 12533</strain>
    </source>
</reference>
<dbReference type="AlphaFoldDB" id="A0A3R9NCD5"/>
<evidence type="ECO:0000313" key="3">
    <source>
        <dbReference type="Proteomes" id="UP000273500"/>
    </source>
</evidence>